<reference evidence="1" key="1">
    <citation type="submission" date="2014-11" db="EMBL/GenBank/DDBJ databases">
        <authorList>
            <person name="Amaro Gonzalez C."/>
        </authorList>
    </citation>
    <scope>NUCLEOTIDE SEQUENCE</scope>
</reference>
<proteinExistence type="predicted"/>
<reference evidence="1" key="2">
    <citation type="journal article" date="2015" name="Fish Shellfish Immunol.">
        <title>Early steps in the European eel (Anguilla anguilla)-Vibrio vulnificus interaction in the gills: Role of the RtxA13 toxin.</title>
        <authorList>
            <person name="Callol A."/>
            <person name="Pajuelo D."/>
            <person name="Ebbesson L."/>
            <person name="Teles M."/>
            <person name="MacKenzie S."/>
            <person name="Amaro C."/>
        </authorList>
    </citation>
    <scope>NUCLEOTIDE SEQUENCE</scope>
</reference>
<dbReference type="AlphaFoldDB" id="A0A0E9UQB3"/>
<evidence type="ECO:0000313" key="1">
    <source>
        <dbReference type="EMBL" id="JAH67385.1"/>
    </source>
</evidence>
<protein>
    <submittedName>
        <fullName evidence="1">Uncharacterized protein</fullName>
    </submittedName>
</protein>
<name>A0A0E9UQB3_ANGAN</name>
<accession>A0A0E9UQB3</accession>
<sequence>MTANLLMIENRRLCRFVLLFST</sequence>
<dbReference type="EMBL" id="GBXM01041192">
    <property type="protein sequence ID" value="JAH67385.1"/>
    <property type="molecule type" value="Transcribed_RNA"/>
</dbReference>
<organism evidence="1">
    <name type="scientific">Anguilla anguilla</name>
    <name type="common">European freshwater eel</name>
    <name type="synonym">Muraena anguilla</name>
    <dbReference type="NCBI Taxonomy" id="7936"/>
    <lineage>
        <taxon>Eukaryota</taxon>
        <taxon>Metazoa</taxon>
        <taxon>Chordata</taxon>
        <taxon>Craniata</taxon>
        <taxon>Vertebrata</taxon>
        <taxon>Euteleostomi</taxon>
        <taxon>Actinopterygii</taxon>
        <taxon>Neopterygii</taxon>
        <taxon>Teleostei</taxon>
        <taxon>Anguilliformes</taxon>
        <taxon>Anguillidae</taxon>
        <taxon>Anguilla</taxon>
    </lineage>
</organism>